<keyword evidence="1" id="KW-0472">Membrane</keyword>
<protein>
    <submittedName>
        <fullName evidence="3">Uncharacterized protein</fullName>
    </submittedName>
</protein>
<feature type="transmembrane region" description="Helical" evidence="1">
    <location>
        <begin position="7"/>
        <end position="27"/>
    </location>
</feature>
<sequence>MSTKNKIYLSLSVLTLFFTLFVILASSAPNGILTTSLPFQWIIIFVMVFLLLIFNVAEIIINKDDWNKFYWLGVVLNVATILFVIRYFKIELY</sequence>
<dbReference type="KEGG" id="fcj:RN605_05705"/>
<proteinExistence type="predicted"/>
<evidence type="ECO:0000313" key="3">
    <source>
        <dbReference type="EMBL" id="WNM22852.1"/>
    </source>
</evidence>
<evidence type="ECO:0000313" key="4">
    <source>
        <dbReference type="Proteomes" id="UP001304515"/>
    </source>
</evidence>
<evidence type="ECO:0000256" key="1">
    <source>
        <dbReference type="SAM" id="Phobius"/>
    </source>
</evidence>
<feature type="transmembrane region" description="Helical" evidence="1">
    <location>
        <begin position="69"/>
        <end position="88"/>
    </location>
</feature>
<dbReference type="Proteomes" id="UP001304515">
    <property type="component" value="Chromosome"/>
</dbReference>
<evidence type="ECO:0000313" key="2">
    <source>
        <dbReference type="EMBL" id="WNM18801.1"/>
    </source>
</evidence>
<dbReference type="EMBL" id="CP134890">
    <property type="protein sequence ID" value="WNM22852.1"/>
    <property type="molecule type" value="Genomic_DNA"/>
</dbReference>
<keyword evidence="1" id="KW-1133">Transmembrane helix</keyword>
<reference evidence="3 4" key="1">
    <citation type="submission" date="2023-09" db="EMBL/GenBank/DDBJ databases">
        <title>Flavobacterium sp. a novel bacteria isolate from Pepper rhizosphere.</title>
        <authorList>
            <person name="Peng Y."/>
            <person name="Lee J."/>
        </authorList>
    </citation>
    <scope>NUCLEOTIDE SEQUENCE [LARGE SCALE GENOMIC DNA]</scope>
    <source>
        <strain evidence="2">PMR2A8</strain>
        <strain evidence="3 4">PMTSA4</strain>
    </source>
</reference>
<accession>A0AA96F2S7</accession>
<organism evidence="3 4">
    <name type="scientific">Flavobacterium capsici</name>
    <dbReference type="NCBI Taxonomy" id="3075618"/>
    <lineage>
        <taxon>Bacteria</taxon>
        <taxon>Pseudomonadati</taxon>
        <taxon>Bacteroidota</taxon>
        <taxon>Flavobacteriia</taxon>
        <taxon>Flavobacteriales</taxon>
        <taxon>Flavobacteriaceae</taxon>
        <taxon>Flavobacterium</taxon>
    </lineage>
</organism>
<dbReference type="EMBL" id="CP134878">
    <property type="protein sequence ID" value="WNM18801.1"/>
    <property type="molecule type" value="Genomic_DNA"/>
</dbReference>
<name>A0AA96F2S7_9FLAO</name>
<dbReference type="AlphaFoldDB" id="A0AA96F2S7"/>
<dbReference type="RefSeq" id="WP_313322995.1">
    <property type="nucleotide sequence ID" value="NZ_CP134878.1"/>
</dbReference>
<accession>A0AA96EV37</accession>
<feature type="transmembrane region" description="Helical" evidence="1">
    <location>
        <begin position="39"/>
        <end position="57"/>
    </location>
</feature>
<gene>
    <name evidence="3" type="ORF">RN605_05705</name>
    <name evidence="2" type="ORF">RN608_12405</name>
</gene>
<keyword evidence="1" id="KW-0812">Transmembrane</keyword>
<keyword evidence="4" id="KW-1185">Reference proteome</keyword>